<dbReference type="AlphaFoldDB" id="A0A3A8NQ86"/>
<evidence type="ECO:0000256" key="1">
    <source>
        <dbReference type="PROSITE-ProRule" id="PRU01363"/>
    </source>
</evidence>
<dbReference type="OrthoDB" id="5499808at2"/>
<dbReference type="SMART" id="SM00826">
    <property type="entry name" value="PKS_DH"/>
    <property type="match status" value="1"/>
</dbReference>
<comment type="caution">
    <text evidence="3">The sequence shown here is derived from an EMBL/GenBank/DDBJ whole genome shotgun (WGS) entry which is preliminary data.</text>
</comment>
<comment type="caution">
    <text evidence="1">Lacks conserved residue(s) required for the propagation of feature annotation.</text>
</comment>
<evidence type="ECO:0000313" key="3">
    <source>
        <dbReference type="EMBL" id="RKH44341.1"/>
    </source>
</evidence>
<dbReference type="EMBL" id="RAWG01000051">
    <property type="protein sequence ID" value="RKH44341.1"/>
    <property type="molecule type" value="Genomic_DNA"/>
</dbReference>
<feature type="region of interest" description="C-terminal hotdog fold" evidence="1">
    <location>
        <begin position="146"/>
        <end position="286"/>
    </location>
</feature>
<dbReference type="InterPro" id="IPR042104">
    <property type="entry name" value="PKS_dehydratase_sf"/>
</dbReference>
<evidence type="ECO:0000313" key="4">
    <source>
        <dbReference type="Proteomes" id="UP000273405"/>
    </source>
</evidence>
<dbReference type="InterPro" id="IPR020807">
    <property type="entry name" value="PKS_DH"/>
</dbReference>
<name>A0A3A8NQ86_9BACT</name>
<dbReference type="InterPro" id="IPR049552">
    <property type="entry name" value="PKS_DH_N"/>
</dbReference>
<accession>A0A3A8NQ86</accession>
<organism evidence="3 4">
    <name type="scientific">Corallococcus sicarius</name>
    <dbReference type="NCBI Taxonomy" id="2316726"/>
    <lineage>
        <taxon>Bacteria</taxon>
        <taxon>Pseudomonadati</taxon>
        <taxon>Myxococcota</taxon>
        <taxon>Myxococcia</taxon>
        <taxon>Myxococcales</taxon>
        <taxon>Cystobacterineae</taxon>
        <taxon>Myxococcaceae</taxon>
        <taxon>Corallococcus</taxon>
    </lineage>
</organism>
<feature type="region of interest" description="N-terminal hotdog fold" evidence="1">
    <location>
        <begin position="5"/>
        <end position="135"/>
    </location>
</feature>
<dbReference type="Proteomes" id="UP000273405">
    <property type="component" value="Unassembled WGS sequence"/>
</dbReference>
<feature type="domain" description="PKS/mFAS DH" evidence="2">
    <location>
        <begin position="5"/>
        <end position="286"/>
    </location>
</feature>
<dbReference type="InterPro" id="IPR049900">
    <property type="entry name" value="PKS_mFAS_DH"/>
</dbReference>
<gene>
    <name evidence="3" type="ORF">D7X12_10860</name>
</gene>
<dbReference type="PROSITE" id="PS52019">
    <property type="entry name" value="PKS_MFAS_DH"/>
    <property type="match status" value="1"/>
</dbReference>
<reference evidence="4" key="1">
    <citation type="submission" date="2018-09" db="EMBL/GenBank/DDBJ databases">
        <authorList>
            <person name="Livingstone P.G."/>
            <person name="Whitworth D.E."/>
        </authorList>
    </citation>
    <scope>NUCLEOTIDE SEQUENCE [LARGE SCALE GENOMIC DNA]</scope>
    <source>
        <strain evidence="4">CA040B</strain>
    </source>
</reference>
<dbReference type="Pfam" id="PF21089">
    <property type="entry name" value="PKS_DH_N"/>
    <property type="match status" value="1"/>
</dbReference>
<keyword evidence="4" id="KW-1185">Reference proteome</keyword>
<dbReference type="Gene3D" id="3.10.129.110">
    <property type="entry name" value="Polyketide synthase dehydratase"/>
    <property type="match status" value="1"/>
</dbReference>
<proteinExistence type="predicted"/>
<protein>
    <recommendedName>
        <fullName evidence="2">PKS/mFAS DH domain-containing protein</fullName>
    </recommendedName>
</protein>
<sequence>MNAFEPRLGDVVEEQDTLRFERSMDTRTDPYLLDHVVEGLPVFPAAYLVGLMTQAAHRMRPHLDVVGVRDVRFVQAARFRGDRALQLAVTAGPEETEPAGIPVVISSRMAPPRVGSPHILRTHGHGRVLLGAPEERAARFQRIDFSGAADYAELYALPREIRHGPAFLAGLRYQRPSPDQLLALVAPPGGPGRGWREDAAAPGWPSTLLNAILHVGFSLGVLSSARTLLPLELEAAELYAIPEGQVQVFARLKAVQGGRMALHVVSWDGQGRPVGVFRGFVLQEVP</sequence>
<evidence type="ECO:0000259" key="2">
    <source>
        <dbReference type="PROSITE" id="PS52019"/>
    </source>
</evidence>
<dbReference type="RefSeq" id="WP_120625195.1">
    <property type="nucleotide sequence ID" value="NZ_RAWG01000051.1"/>
</dbReference>